<feature type="transmembrane region" description="Helical" evidence="8">
    <location>
        <begin position="286"/>
        <end position="309"/>
    </location>
</feature>
<evidence type="ECO:0000256" key="8">
    <source>
        <dbReference type="SAM" id="Phobius"/>
    </source>
</evidence>
<name>A0ABZ1C1P6_9FIRM</name>
<keyword evidence="11" id="KW-1185">Reference proteome</keyword>
<reference evidence="10 11" key="1">
    <citation type="journal article" date="2024" name="Front. Microbiol.">
        <title>Novel thermophilic genera Geochorda gen. nov. and Carboxydochorda gen. nov. from the deep terrestrial subsurface reveal the ecophysiological diversity in the class Limnochordia.</title>
        <authorList>
            <person name="Karnachuk O.V."/>
            <person name="Lukina A.P."/>
            <person name="Avakyan M.R."/>
            <person name="Kadnikov V.V."/>
            <person name="Begmatov S."/>
            <person name="Beletsky A.V."/>
            <person name="Vlasova K.G."/>
            <person name="Novikov A.A."/>
            <person name="Shcherbakova V.A."/>
            <person name="Mardanov A.V."/>
            <person name="Ravin N.V."/>
        </authorList>
    </citation>
    <scope>NUCLEOTIDE SEQUENCE [LARGE SCALE GENOMIC DNA]</scope>
    <source>
        <strain evidence="10 11">L945</strain>
    </source>
</reference>
<dbReference type="Proteomes" id="UP001332192">
    <property type="component" value="Chromosome"/>
</dbReference>
<accession>A0ABZ1C1P6</accession>
<dbReference type="PANTHER" id="PTHR30294">
    <property type="entry name" value="MEMBRANE COMPONENT OF ABC TRANSPORTER YHHJ-RELATED"/>
    <property type="match status" value="1"/>
</dbReference>
<feature type="domain" description="ABC transmembrane type-2" evidence="9">
    <location>
        <begin position="155"/>
        <end position="400"/>
    </location>
</feature>
<feature type="transmembrane region" description="Helical" evidence="8">
    <location>
        <begin position="41"/>
        <end position="59"/>
    </location>
</feature>
<feature type="transmembrane region" description="Helical" evidence="8">
    <location>
        <begin position="213"/>
        <end position="231"/>
    </location>
</feature>
<gene>
    <name evidence="10" type="ORF">U7230_07170</name>
</gene>
<keyword evidence="6 8" id="KW-1133">Transmembrane helix</keyword>
<feature type="transmembrane region" description="Helical" evidence="8">
    <location>
        <begin position="321"/>
        <end position="342"/>
    </location>
</feature>
<feature type="transmembrane region" description="Helical" evidence="8">
    <location>
        <begin position="374"/>
        <end position="397"/>
    </location>
</feature>
<evidence type="ECO:0000259" key="9">
    <source>
        <dbReference type="PROSITE" id="PS51012"/>
    </source>
</evidence>
<protein>
    <submittedName>
        <fullName evidence="10">ABC transporter permease</fullName>
    </submittedName>
</protein>
<keyword evidence="3" id="KW-0813">Transport</keyword>
<sequence>MNVSSTSGTSHPPGGWGASLRRTQAVAVRVMRQLWRDRRTLALMFVIPVLLMLLITYLLEGPSEAPTVAVVAPTQRLAGWAVQHLVRPAAGDRWTVIDAGADDPETVVRAGRASAVLVVPGDLLSAPLQGRAPSFEVVVEGAEYGTTGRILSDLRAVLPAMAGRVGAMALGPLGAAAGTGGPTAAPGTGLPFRVRYVYGGPGMKLTDHLAPGLLAYLAFFFVFLLTAAAFLRERQRGTLVRMPTSPLRPGEVVAGYMAGFSLLALAQAAVVVAVVVWGLGVQYRGSLAWVVVVELLVTLGASSLGIFLSTFARNELQVMQFIPLVIIPQALLCGLIVSVQLLPGLLRLLAYIMPLTYATTALTDVMIRGLGGKAIWAHLAALAAFAAVFVVLAARAVRRV</sequence>
<dbReference type="PANTHER" id="PTHR30294:SF38">
    <property type="entry name" value="TRANSPORT PERMEASE PROTEIN"/>
    <property type="match status" value="1"/>
</dbReference>
<evidence type="ECO:0000256" key="1">
    <source>
        <dbReference type="ARBA" id="ARBA00004651"/>
    </source>
</evidence>
<evidence type="ECO:0000313" key="10">
    <source>
        <dbReference type="EMBL" id="WRP18765.1"/>
    </source>
</evidence>
<evidence type="ECO:0000256" key="5">
    <source>
        <dbReference type="ARBA" id="ARBA00022692"/>
    </source>
</evidence>
<evidence type="ECO:0000256" key="3">
    <source>
        <dbReference type="ARBA" id="ARBA00022448"/>
    </source>
</evidence>
<comment type="similarity">
    <text evidence="2">Belongs to the ABC-2 integral membrane protein family.</text>
</comment>
<dbReference type="RefSeq" id="WP_324718037.1">
    <property type="nucleotide sequence ID" value="NZ_CP141615.1"/>
</dbReference>
<dbReference type="InterPro" id="IPR047817">
    <property type="entry name" value="ABC2_TM_bact-type"/>
</dbReference>
<evidence type="ECO:0000256" key="2">
    <source>
        <dbReference type="ARBA" id="ARBA00007783"/>
    </source>
</evidence>
<evidence type="ECO:0000256" key="6">
    <source>
        <dbReference type="ARBA" id="ARBA00022989"/>
    </source>
</evidence>
<dbReference type="Pfam" id="PF12698">
    <property type="entry name" value="ABC2_membrane_3"/>
    <property type="match status" value="1"/>
</dbReference>
<organism evidence="10 11">
    <name type="scientific">Carboxydichorda subterranea</name>
    <dbReference type="NCBI Taxonomy" id="3109565"/>
    <lineage>
        <taxon>Bacteria</taxon>
        <taxon>Bacillati</taxon>
        <taxon>Bacillota</taxon>
        <taxon>Limnochordia</taxon>
        <taxon>Limnochordales</taxon>
        <taxon>Geochordaceae</taxon>
        <taxon>Carboxydichorda</taxon>
    </lineage>
</organism>
<keyword evidence="4" id="KW-1003">Cell membrane</keyword>
<dbReference type="InterPro" id="IPR013525">
    <property type="entry name" value="ABC2_TM"/>
</dbReference>
<dbReference type="InterPro" id="IPR051449">
    <property type="entry name" value="ABC-2_transporter_component"/>
</dbReference>
<comment type="subcellular location">
    <subcellularLocation>
        <location evidence="1">Cell membrane</location>
        <topology evidence="1">Multi-pass membrane protein</topology>
    </subcellularLocation>
</comment>
<proteinExistence type="inferred from homology"/>
<evidence type="ECO:0000256" key="7">
    <source>
        <dbReference type="ARBA" id="ARBA00023136"/>
    </source>
</evidence>
<dbReference type="PROSITE" id="PS51012">
    <property type="entry name" value="ABC_TM2"/>
    <property type="match status" value="1"/>
</dbReference>
<evidence type="ECO:0000313" key="11">
    <source>
        <dbReference type="Proteomes" id="UP001332192"/>
    </source>
</evidence>
<keyword evidence="7 8" id="KW-0472">Membrane</keyword>
<dbReference type="EMBL" id="CP141615">
    <property type="protein sequence ID" value="WRP18765.1"/>
    <property type="molecule type" value="Genomic_DNA"/>
</dbReference>
<feature type="transmembrane region" description="Helical" evidence="8">
    <location>
        <begin position="252"/>
        <end position="280"/>
    </location>
</feature>
<keyword evidence="5 8" id="KW-0812">Transmembrane</keyword>
<evidence type="ECO:0000256" key="4">
    <source>
        <dbReference type="ARBA" id="ARBA00022475"/>
    </source>
</evidence>